<dbReference type="Proteomes" id="UP000198761">
    <property type="component" value="Unassembled WGS sequence"/>
</dbReference>
<dbReference type="Gene3D" id="1.25.40.10">
    <property type="entry name" value="Tetratricopeptide repeat domain"/>
    <property type="match status" value="1"/>
</dbReference>
<dbReference type="GO" id="GO:0016020">
    <property type="term" value="C:membrane"/>
    <property type="evidence" value="ECO:0007669"/>
    <property type="project" value="TreeGrafter"/>
</dbReference>
<sequence>MKAAFPFHNLVVAAVLAFALCDAAAMAATPEETAQLDALFAELQAEEAPQAERAEREIWRIWSHSGSPAMDLLLERGRKAMEQGDLEAAVAHFSALIDHAPDFAEGWNARATAWFNMGRYGQSVADIQHTLALNPRHFGAMAGFGVILETLEKKEQALEVYRAVLAIHPHMQSVNEAATRLEAELAGQEL</sequence>
<evidence type="ECO:0000256" key="3">
    <source>
        <dbReference type="PROSITE-ProRule" id="PRU00339"/>
    </source>
</evidence>
<dbReference type="InterPro" id="IPR019734">
    <property type="entry name" value="TPR_rpt"/>
</dbReference>
<evidence type="ECO:0000313" key="5">
    <source>
        <dbReference type="EMBL" id="SEN27035.1"/>
    </source>
</evidence>
<dbReference type="SUPFAM" id="SSF48452">
    <property type="entry name" value="TPR-like"/>
    <property type="match status" value="1"/>
</dbReference>
<evidence type="ECO:0000313" key="6">
    <source>
        <dbReference type="Proteomes" id="UP000198761"/>
    </source>
</evidence>
<organism evidence="5 6">
    <name type="scientific">Gemmobacter aquatilis</name>
    <dbReference type="NCBI Taxonomy" id="933059"/>
    <lineage>
        <taxon>Bacteria</taxon>
        <taxon>Pseudomonadati</taxon>
        <taxon>Pseudomonadota</taxon>
        <taxon>Alphaproteobacteria</taxon>
        <taxon>Rhodobacterales</taxon>
        <taxon>Paracoccaceae</taxon>
        <taxon>Gemmobacter</taxon>
    </lineage>
</organism>
<dbReference type="GO" id="GO:0072380">
    <property type="term" value="C:TRC complex"/>
    <property type="evidence" value="ECO:0007669"/>
    <property type="project" value="TreeGrafter"/>
</dbReference>
<dbReference type="SMART" id="SM00028">
    <property type="entry name" value="TPR"/>
    <property type="match status" value="3"/>
</dbReference>
<dbReference type="GO" id="GO:0006620">
    <property type="term" value="P:post-translational protein targeting to endoplasmic reticulum membrane"/>
    <property type="evidence" value="ECO:0007669"/>
    <property type="project" value="TreeGrafter"/>
</dbReference>
<dbReference type="EMBL" id="FOCE01000004">
    <property type="protein sequence ID" value="SEN27035.1"/>
    <property type="molecule type" value="Genomic_DNA"/>
</dbReference>
<reference evidence="5 6" key="1">
    <citation type="submission" date="2016-10" db="EMBL/GenBank/DDBJ databases">
        <authorList>
            <person name="de Groot N.N."/>
        </authorList>
    </citation>
    <scope>NUCLEOTIDE SEQUENCE [LARGE SCALE GENOMIC DNA]</scope>
    <source>
        <strain evidence="5 6">DSM 3857</strain>
    </source>
</reference>
<gene>
    <name evidence="5" type="ORF">SAMN04488103_10470</name>
</gene>
<accession>A0A1H8F5R9</accession>
<dbReference type="OrthoDB" id="9815010at2"/>
<dbReference type="InterPro" id="IPR047150">
    <property type="entry name" value="SGT"/>
</dbReference>
<evidence type="ECO:0000256" key="2">
    <source>
        <dbReference type="ARBA" id="ARBA00022803"/>
    </source>
</evidence>
<name>A0A1H8F5R9_9RHOB</name>
<dbReference type="RefSeq" id="WP_091300430.1">
    <property type="nucleotide sequence ID" value="NZ_FOCE01000004.1"/>
</dbReference>
<feature type="chain" id="PRO_5011645862" evidence="4">
    <location>
        <begin position="28"/>
        <end position="190"/>
    </location>
</feature>
<dbReference type="STRING" id="933059.SAMN04488103_10470"/>
<keyword evidence="1" id="KW-0677">Repeat</keyword>
<dbReference type="PANTHER" id="PTHR45831:SF2">
    <property type="entry name" value="LD24721P"/>
    <property type="match status" value="1"/>
</dbReference>
<feature type="repeat" description="TPR" evidence="3">
    <location>
        <begin position="104"/>
        <end position="137"/>
    </location>
</feature>
<feature type="signal peptide" evidence="4">
    <location>
        <begin position="1"/>
        <end position="27"/>
    </location>
</feature>
<evidence type="ECO:0000256" key="1">
    <source>
        <dbReference type="ARBA" id="ARBA00022737"/>
    </source>
</evidence>
<protein>
    <submittedName>
        <fullName evidence="5">TPR repeat-containing protein</fullName>
    </submittedName>
</protein>
<dbReference type="GO" id="GO:0060090">
    <property type="term" value="F:molecular adaptor activity"/>
    <property type="evidence" value="ECO:0007669"/>
    <property type="project" value="TreeGrafter"/>
</dbReference>
<proteinExistence type="predicted"/>
<dbReference type="AlphaFoldDB" id="A0A1H8F5R9"/>
<dbReference type="PANTHER" id="PTHR45831">
    <property type="entry name" value="LD24721P"/>
    <property type="match status" value="1"/>
</dbReference>
<evidence type="ECO:0000256" key="4">
    <source>
        <dbReference type="SAM" id="SignalP"/>
    </source>
</evidence>
<keyword evidence="2 3" id="KW-0802">TPR repeat</keyword>
<keyword evidence="4" id="KW-0732">Signal</keyword>
<dbReference type="InterPro" id="IPR011990">
    <property type="entry name" value="TPR-like_helical_dom_sf"/>
</dbReference>
<dbReference type="Pfam" id="PF13432">
    <property type="entry name" value="TPR_16"/>
    <property type="match status" value="1"/>
</dbReference>
<dbReference type="PROSITE" id="PS50005">
    <property type="entry name" value="TPR"/>
    <property type="match status" value="1"/>
</dbReference>
<keyword evidence="6" id="KW-1185">Reference proteome</keyword>